<protein>
    <submittedName>
        <fullName evidence="3">Uncharacterized protein</fullName>
    </submittedName>
</protein>
<evidence type="ECO:0000256" key="1">
    <source>
        <dbReference type="SAM" id="Coils"/>
    </source>
</evidence>
<dbReference type="GeneID" id="76148757"/>
<evidence type="ECO:0000256" key="2">
    <source>
        <dbReference type="SAM" id="MobiDB-lite"/>
    </source>
</evidence>
<dbReference type="RefSeq" id="XP_051610794.1">
    <property type="nucleotide sequence ID" value="XM_051755193.1"/>
</dbReference>
<gene>
    <name evidence="3" type="ORF">KGF57_000698</name>
</gene>
<feature type="coiled-coil region" evidence="1">
    <location>
        <begin position="113"/>
        <end position="229"/>
    </location>
</feature>
<sequence length="299" mass="35109">MSDDEISSSKQGNERLRAKLEKLLKDNNADNLGFLNPLYGNHDSTVPSNLERLKDKYKLQLEEINKMESPLKVDQIRGKSSGVDRKKEEENSHANSFRKQASPKKEPIAQEEVKRLMVEVERLNKNVELLKKSLRDKEQEMSDLIEDYKDKERRIFKDQDFSITKLKKEYNHKIQNLQSKLDEKNENEVKLSQKCDRIKEESLIKDSIIQKLTSEIKQKEKDFGKLAADLTMQQQDENSVTNNNNQVDEELYHEQRVEYVDDEEFLKTKATLDAMEKRSEAKLKQDMARNVELFNNQSI</sequence>
<dbReference type="AlphaFoldDB" id="A0AAD5BJ32"/>
<organism evidence="3 4">
    <name type="scientific">Candida theae</name>
    <dbReference type="NCBI Taxonomy" id="1198502"/>
    <lineage>
        <taxon>Eukaryota</taxon>
        <taxon>Fungi</taxon>
        <taxon>Dikarya</taxon>
        <taxon>Ascomycota</taxon>
        <taxon>Saccharomycotina</taxon>
        <taxon>Pichiomycetes</taxon>
        <taxon>Debaryomycetaceae</taxon>
        <taxon>Candida/Lodderomyces clade</taxon>
        <taxon>Candida</taxon>
    </lineage>
</organism>
<evidence type="ECO:0000313" key="4">
    <source>
        <dbReference type="Proteomes" id="UP001204833"/>
    </source>
</evidence>
<keyword evidence="1" id="KW-0175">Coiled coil</keyword>
<evidence type="ECO:0000313" key="3">
    <source>
        <dbReference type="EMBL" id="KAI5965990.1"/>
    </source>
</evidence>
<name>A0AAD5BJ32_9ASCO</name>
<feature type="region of interest" description="Disordered" evidence="2">
    <location>
        <begin position="72"/>
        <end position="107"/>
    </location>
</feature>
<reference evidence="3 4" key="1">
    <citation type="journal article" date="2022" name="DNA Res.">
        <title>Genome analysis of five recently described species of the CUG-Ser clade uncovers Candida theae as a new hybrid lineage with pathogenic potential in the Candida parapsilosis species complex.</title>
        <authorList>
            <person name="Mixao V."/>
            <person name="Del Olmo V."/>
            <person name="Hegedusova E."/>
            <person name="Saus E."/>
            <person name="Pryszcz L."/>
            <person name="Cillingova A."/>
            <person name="Nosek J."/>
            <person name="Gabaldon T."/>
        </authorList>
    </citation>
    <scope>NUCLEOTIDE SEQUENCE [LARGE SCALE GENOMIC DNA]</scope>
    <source>
        <strain evidence="3 4">CBS 12239</strain>
    </source>
</reference>
<keyword evidence="4" id="KW-1185">Reference proteome</keyword>
<proteinExistence type="predicted"/>
<feature type="compositionally biased region" description="Basic and acidic residues" evidence="2">
    <location>
        <begin position="72"/>
        <end position="92"/>
    </location>
</feature>
<dbReference type="EMBL" id="JAIHNG010000043">
    <property type="protein sequence ID" value="KAI5965990.1"/>
    <property type="molecule type" value="Genomic_DNA"/>
</dbReference>
<dbReference type="Proteomes" id="UP001204833">
    <property type="component" value="Unassembled WGS sequence"/>
</dbReference>
<accession>A0AAD5BJ32</accession>
<comment type="caution">
    <text evidence="3">The sequence shown here is derived from an EMBL/GenBank/DDBJ whole genome shotgun (WGS) entry which is preliminary data.</text>
</comment>